<feature type="transmembrane region" description="Helical" evidence="1">
    <location>
        <begin position="12"/>
        <end position="30"/>
    </location>
</feature>
<accession>A0ABW8D4J6</accession>
<proteinExistence type="predicted"/>
<keyword evidence="1" id="KW-0812">Transmembrane</keyword>
<dbReference type="EMBL" id="JBGORX010000001">
    <property type="protein sequence ID" value="MFJ1267620.1"/>
    <property type="molecule type" value="Genomic_DNA"/>
</dbReference>
<evidence type="ECO:0000256" key="1">
    <source>
        <dbReference type="SAM" id="Phobius"/>
    </source>
</evidence>
<gene>
    <name evidence="2" type="ORF">ACD661_03495</name>
</gene>
<keyword evidence="1" id="KW-0472">Membrane</keyword>
<comment type="caution">
    <text evidence="2">The sequence shown here is derived from an EMBL/GenBank/DDBJ whole genome shotgun (WGS) entry which is preliminary data.</text>
</comment>
<protein>
    <recommendedName>
        <fullName evidence="4">Integral membrane protein (PIN domain superfamily)</fullName>
    </recommendedName>
</protein>
<organism evidence="2 3">
    <name type="scientific">Legionella lytica</name>
    <dbReference type="NCBI Taxonomy" id="96232"/>
    <lineage>
        <taxon>Bacteria</taxon>
        <taxon>Pseudomonadati</taxon>
        <taxon>Pseudomonadota</taxon>
        <taxon>Gammaproteobacteria</taxon>
        <taxon>Legionellales</taxon>
        <taxon>Legionellaceae</taxon>
        <taxon>Legionella</taxon>
    </lineage>
</organism>
<evidence type="ECO:0000313" key="3">
    <source>
        <dbReference type="Proteomes" id="UP001615550"/>
    </source>
</evidence>
<keyword evidence="1" id="KW-1133">Transmembrane helix</keyword>
<reference evidence="2 3" key="1">
    <citation type="submission" date="2024-08" db="EMBL/GenBank/DDBJ databases">
        <title>Draft Genome Sequence of Legionella lytica strain DSB2004, Isolated From a Fire Sprinkler System.</title>
        <authorList>
            <person name="Everhart A.D."/>
            <person name="Kidane D.T."/>
            <person name="Farone A.L."/>
            <person name="Farone M.B."/>
        </authorList>
    </citation>
    <scope>NUCLEOTIDE SEQUENCE [LARGE SCALE GENOMIC DNA]</scope>
    <source>
        <strain evidence="2 3">DSB2004</strain>
    </source>
</reference>
<feature type="transmembrane region" description="Helical" evidence="1">
    <location>
        <begin position="42"/>
        <end position="59"/>
    </location>
</feature>
<sequence>MDNSRFLAKAIGAYLLIVSLSMFINMNSFVSLVNEITKNEPLLFVTGFFTLIIGILLVLTHNLWVRDWRVIITLIAWLTLLKGASIIFHPAMLYTYTATIHYIGATIDAIIGIVLCYFGFKKL</sequence>
<feature type="transmembrane region" description="Helical" evidence="1">
    <location>
        <begin position="71"/>
        <end position="94"/>
    </location>
</feature>
<evidence type="ECO:0000313" key="2">
    <source>
        <dbReference type="EMBL" id="MFJ1267620.1"/>
    </source>
</evidence>
<dbReference type="Proteomes" id="UP001615550">
    <property type="component" value="Unassembled WGS sequence"/>
</dbReference>
<feature type="transmembrane region" description="Helical" evidence="1">
    <location>
        <begin position="100"/>
        <end position="120"/>
    </location>
</feature>
<keyword evidence="3" id="KW-1185">Reference proteome</keyword>
<evidence type="ECO:0008006" key="4">
    <source>
        <dbReference type="Google" id="ProtNLM"/>
    </source>
</evidence>
<name>A0ABW8D4J6_9GAMM</name>
<dbReference type="RefSeq" id="WP_400186335.1">
    <property type="nucleotide sequence ID" value="NZ_JBGORX010000001.1"/>
</dbReference>